<dbReference type="Proteomes" id="UP001219525">
    <property type="component" value="Unassembled WGS sequence"/>
</dbReference>
<dbReference type="AlphaFoldDB" id="A0AAD6VSM9"/>
<evidence type="ECO:0000313" key="2">
    <source>
        <dbReference type="EMBL" id="KAJ7220697.1"/>
    </source>
</evidence>
<protein>
    <submittedName>
        <fullName evidence="2">Uncharacterized protein</fullName>
    </submittedName>
</protein>
<dbReference type="PROSITE" id="PS51257">
    <property type="entry name" value="PROKAR_LIPOPROTEIN"/>
    <property type="match status" value="1"/>
</dbReference>
<feature type="signal peptide" evidence="1">
    <location>
        <begin position="1"/>
        <end position="20"/>
    </location>
</feature>
<name>A0AAD6VSM9_9AGAR</name>
<comment type="caution">
    <text evidence="2">The sequence shown here is derived from an EMBL/GenBank/DDBJ whole genome shotgun (WGS) entry which is preliminary data.</text>
</comment>
<reference evidence="2" key="1">
    <citation type="submission" date="2023-03" db="EMBL/GenBank/DDBJ databases">
        <title>Massive genome expansion in bonnet fungi (Mycena s.s.) driven by repeated elements and novel gene families across ecological guilds.</title>
        <authorList>
            <consortium name="Lawrence Berkeley National Laboratory"/>
            <person name="Harder C.B."/>
            <person name="Miyauchi S."/>
            <person name="Viragh M."/>
            <person name="Kuo A."/>
            <person name="Thoen E."/>
            <person name="Andreopoulos B."/>
            <person name="Lu D."/>
            <person name="Skrede I."/>
            <person name="Drula E."/>
            <person name="Henrissat B."/>
            <person name="Morin E."/>
            <person name="Kohler A."/>
            <person name="Barry K."/>
            <person name="LaButti K."/>
            <person name="Morin E."/>
            <person name="Salamov A."/>
            <person name="Lipzen A."/>
            <person name="Mereny Z."/>
            <person name="Hegedus B."/>
            <person name="Baldrian P."/>
            <person name="Stursova M."/>
            <person name="Weitz H."/>
            <person name="Taylor A."/>
            <person name="Grigoriev I.V."/>
            <person name="Nagy L.G."/>
            <person name="Martin F."/>
            <person name="Kauserud H."/>
        </authorList>
    </citation>
    <scope>NUCLEOTIDE SEQUENCE</scope>
    <source>
        <strain evidence="2">9144</strain>
    </source>
</reference>
<proteinExistence type="predicted"/>
<keyword evidence="3" id="KW-1185">Reference proteome</keyword>
<feature type="chain" id="PRO_5042087954" evidence="1">
    <location>
        <begin position="21"/>
        <end position="91"/>
    </location>
</feature>
<sequence>MRKFLLNILFLAVAACVVQSAPGGRCPGCTKIGALASRDDGAVAGVGGVPEDGVHADASMIEYAYAREVLPDSEGGAGGVHSDATAIEYGR</sequence>
<evidence type="ECO:0000313" key="3">
    <source>
        <dbReference type="Proteomes" id="UP001219525"/>
    </source>
</evidence>
<dbReference type="EMBL" id="JARJCW010000009">
    <property type="protein sequence ID" value="KAJ7220697.1"/>
    <property type="molecule type" value="Genomic_DNA"/>
</dbReference>
<organism evidence="2 3">
    <name type="scientific">Mycena pura</name>
    <dbReference type="NCBI Taxonomy" id="153505"/>
    <lineage>
        <taxon>Eukaryota</taxon>
        <taxon>Fungi</taxon>
        <taxon>Dikarya</taxon>
        <taxon>Basidiomycota</taxon>
        <taxon>Agaricomycotina</taxon>
        <taxon>Agaricomycetes</taxon>
        <taxon>Agaricomycetidae</taxon>
        <taxon>Agaricales</taxon>
        <taxon>Marasmiineae</taxon>
        <taxon>Mycenaceae</taxon>
        <taxon>Mycena</taxon>
    </lineage>
</organism>
<evidence type="ECO:0000256" key="1">
    <source>
        <dbReference type="SAM" id="SignalP"/>
    </source>
</evidence>
<accession>A0AAD6VSM9</accession>
<keyword evidence="1" id="KW-0732">Signal</keyword>
<gene>
    <name evidence="2" type="ORF">GGX14DRAFT_559488</name>
</gene>